<dbReference type="InterPro" id="IPR002155">
    <property type="entry name" value="Thiolase"/>
</dbReference>
<evidence type="ECO:0000313" key="2">
    <source>
        <dbReference type="EMBL" id="EJO89201.1"/>
    </source>
</evidence>
<dbReference type="PANTHER" id="PTHR42870">
    <property type="entry name" value="ACETYL-COA C-ACETYLTRANSFERASE"/>
    <property type="match status" value="1"/>
</dbReference>
<gene>
    <name evidence="2" type="ORF">MCOL_V213165</name>
</gene>
<dbReference type="SUPFAM" id="SSF53901">
    <property type="entry name" value="Thiolase-like"/>
    <property type="match status" value="2"/>
</dbReference>
<dbReference type="EC" id="2.3.1.9" evidence="2"/>
<organism evidence="2 3">
    <name type="scientific">Mycobacterium colombiense CECT 3035</name>
    <dbReference type="NCBI Taxonomy" id="1041522"/>
    <lineage>
        <taxon>Bacteria</taxon>
        <taxon>Bacillati</taxon>
        <taxon>Actinomycetota</taxon>
        <taxon>Actinomycetes</taxon>
        <taxon>Mycobacteriales</taxon>
        <taxon>Mycobacteriaceae</taxon>
        <taxon>Mycobacterium</taxon>
        <taxon>Mycobacterium avium complex (MAC)</taxon>
    </lineage>
</organism>
<evidence type="ECO:0000313" key="3">
    <source>
        <dbReference type="Proteomes" id="UP000006455"/>
    </source>
</evidence>
<keyword evidence="2" id="KW-0012">Acyltransferase</keyword>
<keyword evidence="2" id="KW-0808">Transferase</keyword>
<dbReference type="AlphaFoldDB" id="J5EB73"/>
<dbReference type="InterPro" id="IPR016039">
    <property type="entry name" value="Thiolase-like"/>
</dbReference>
<accession>J5EB73</accession>
<dbReference type="InterPro" id="IPR055140">
    <property type="entry name" value="Thiolase_C_2"/>
</dbReference>
<proteinExistence type="predicted"/>
<protein>
    <submittedName>
        <fullName evidence="2">Acetyl-CoA acetyltransferase</fullName>
        <ecNumber evidence="2">2.3.1.9</ecNumber>
    </submittedName>
</protein>
<dbReference type="NCBIfam" id="NF006180">
    <property type="entry name" value="PRK08313.1"/>
    <property type="match status" value="1"/>
</dbReference>
<dbReference type="Proteomes" id="UP000006455">
    <property type="component" value="Unassembled WGS sequence"/>
</dbReference>
<dbReference type="Gene3D" id="3.40.47.10">
    <property type="match status" value="1"/>
</dbReference>
<dbReference type="CDD" id="cd00829">
    <property type="entry name" value="SCP-x_thiolase"/>
    <property type="match status" value="1"/>
</dbReference>
<name>J5EB73_9MYCO</name>
<dbReference type="STRING" id="1041522.GCA_002105755_03306"/>
<comment type="caution">
    <text evidence="2">The sequence shown here is derived from an EMBL/GenBank/DDBJ whole genome shotgun (WGS) entry which is preliminary data.</text>
</comment>
<dbReference type="EMBL" id="AFVW02000003">
    <property type="protein sequence ID" value="EJO89201.1"/>
    <property type="molecule type" value="Genomic_DNA"/>
</dbReference>
<dbReference type="PANTHER" id="PTHR42870:SF1">
    <property type="entry name" value="NON-SPECIFIC LIPID-TRANSFER PROTEIN-LIKE 2"/>
    <property type="match status" value="1"/>
</dbReference>
<dbReference type="Pfam" id="PF22691">
    <property type="entry name" value="Thiolase_C_1"/>
    <property type="match status" value="1"/>
</dbReference>
<feature type="domain" description="Thiolase C-terminal" evidence="1">
    <location>
        <begin position="224"/>
        <end position="358"/>
    </location>
</feature>
<sequence>MNGLVREAIDRALADSGSTFDDIDAVVVGKAPDFFEGVMMPELFMADAMGATGKPLIRVHTAGSVGGSTGVVAASLVQSGKYRRVLAMAWEKQSESNAMWALSIPIPFIKPVGAGAGGYFAPHVRSYIRRSGAPLNIGAIVAVKDRLNGSKNPLAHLHQPDITVEKVMSSPMLWDPIRYDETCPSSDGAAAVVIGNEEAAEARLAQGHPVAWIHATALRTEPLQFSGRDQVSPQAGRDAAAALWKAAGIESPIDEIDAAEIYVPFSWFEPMWLENLGFAAEGEGWKLTEAGETRIGGRLPVNPSGGVLSSNPIGASGLIRFAEAAIQVMGKGGDHQVPGARKALGHAYGGGSQYYSMWVVGADKPAAQKVDA</sequence>
<dbReference type="PIRSF" id="PIRSF000429">
    <property type="entry name" value="Ac-CoA_Ac_transf"/>
    <property type="match status" value="1"/>
</dbReference>
<dbReference type="eggNOG" id="COG0183">
    <property type="taxonomic scope" value="Bacteria"/>
</dbReference>
<dbReference type="GO" id="GO:0003985">
    <property type="term" value="F:acetyl-CoA C-acetyltransferase activity"/>
    <property type="evidence" value="ECO:0007669"/>
    <property type="project" value="UniProtKB-EC"/>
</dbReference>
<evidence type="ECO:0000259" key="1">
    <source>
        <dbReference type="Pfam" id="PF22691"/>
    </source>
</evidence>
<reference evidence="2 3" key="1">
    <citation type="journal article" date="2011" name="J. Bacteriol.">
        <title>Genome sequence of the Mycobacterium colombiense type strain, CECT 3035.</title>
        <authorList>
            <person name="Gonzalez-Perez M."/>
            <person name="Murcia M.I."/>
            <person name="Landsman D."/>
            <person name="Jordan I.K."/>
            <person name="Marino-Ramirez L."/>
        </authorList>
    </citation>
    <scope>NUCLEOTIDE SEQUENCE [LARGE SCALE GENOMIC DNA]</scope>
    <source>
        <strain evidence="2 3">CECT 3035</strain>
    </source>
</reference>